<reference evidence="2" key="1">
    <citation type="journal article" date="2012" name="Nat. Biotechnol.">
        <title>Reference genome sequence of the model plant Setaria.</title>
        <authorList>
            <person name="Bennetzen J.L."/>
            <person name="Schmutz J."/>
            <person name="Wang H."/>
            <person name="Percifield R."/>
            <person name="Hawkins J."/>
            <person name="Pontaroli A.C."/>
            <person name="Estep M."/>
            <person name="Feng L."/>
            <person name="Vaughn J.N."/>
            <person name="Grimwood J."/>
            <person name="Jenkins J."/>
            <person name="Barry K."/>
            <person name="Lindquist E."/>
            <person name="Hellsten U."/>
            <person name="Deshpande S."/>
            <person name="Wang X."/>
            <person name="Wu X."/>
            <person name="Mitros T."/>
            <person name="Triplett J."/>
            <person name="Yang X."/>
            <person name="Ye C.Y."/>
            <person name="Mauro-Herrera M."/>
            <person name="Wang L."/>
            <person name="Li P."/>
            <person name="Sharma M."/>
            <person name="Sharma R."/>
            <person name="Ronald P.C."/>
            <person name="Panaud O."/>
            <person name="Kellogg E.A."/>
            <person name="Brutnell T.P."/>
            <person name="Doust A.N."/>
            <person name="Tuskan G.A."/>
            <person name="Rokhsar D."/>
            <person name="Devos K.M."/>
        </authorList>
    </citation>
    <scope>NUCLEOTIDE SEQUENCE [LARGE SCALE GENOMIC DNA]</scope>
    <source>
        <strain evidence="2">cv. Yugu1</strain>
    </source>
</reference>
<dbReference type="Gramene" id="KQL10412">
    <property type="protein sequence ID" value="KQL10412"/>
    <property type="gene ID" value="SETIT_009123mg"/>
</dbReference>
<dbReference type="AlphaFoldDB" id="K3Y4I5"/>
<accession>K3Y4I5</accession>
<name>K3Y4I5_SETIT</name>
<reference evidence="1" key="2">
    <citation type="submission" date="2018-08" db="UniProtKB">
        <authorList>
            <consortium name="EnsemblPlants"/>
        </authorList>
    </citation>
    <scope>IDENTIFICATION</scope>
    <source>
        <strain evidence="1">Yugu1</strain>
    </source>
</reference>
<organism evidence="1 2">
    <name type="scientific">Setaria italica</name>
    <name type="common">Foxtail millet</name>
    <name type="synonym">Panicum italicum</name>
    <dbReference type="NCBI Taxonomy" id="4555"/>
    <lineage>
        <taxon>Eukaryota</taxon>
        <taxon>Viridiplantae</taxon>
        <taxon>Streptophyta</taxon>
        <taxon>Embryophyta</taxon>
        <taxon>Tracheophyta</taxon>
        <taxon>Spermatophyta</taxon>
        <taxon>Magnoliopsida</taxon>
        <taxon>Liliopsida</taxon>
        <taxon>Poales</taxon>
        <taxon>Poaceae</taxon>
        <taxon>PACMAD clade</taxon>
        <taxon>Panicoideae</taxon>
        <taxon>Panicodae</taxon>
        <taxon>Paniceae</taxon>
        <taxon>Cenchrinae</taxon>
        <taxon>Setaria</taxon>
    </lineage>
</organism>
<sequence length="33" mass="3529">MHEGPRSEDDATNTLLGKVLLQLLTICCSAPTT</sequence>
<dbReference type="EMBL" id="AGNK02002381">
    <property type="status" value="NOT_ANNOTATED_CDS"/>
    <property type="molecule type" value="Genomic_DNA"/>
</dbReference>
<dbReference type="Proteomes" id="UP000004995">
    <property type="component" value="Unassembled WGS sequence"/>
</dbReference>
<dbReference type="EnsemblPlants" id="KQL10412">
    <property type="protein sequence ID" value="KQL10412"/>
    <property type="gene ID" value="SETIT_009123mg"/>
</dbReference>
<dbReference type="InParanoid" id="K3Y4I5"/>
<protein>
    <submittedName>
        <fullName evidence="1">Uncharacterized protein</fullName>
    </submittedName>
</protein>
<proteinExistence type="predicted"/>
<keyword evidence="2" id="KW-1185">Reference proteome</keyword>
<dbReference type="HOGENOM" id="CLU_3385628_0_0_1"/>
<evidence type="ECO:0000313" key="1">
    <source>
        <dbReference type="EnsemblPlants" id="KQL10412"/>
    </source>
</evidence>
<evidence type="ECO:0000313" key="2">
    <source>
        <dbReference type="Proteomes" id="UP000004995"/>
    </source>
</evidence>